<evidence type="ECO:0000313" key="2">
    <source>
        <dbReference type="Proteomes" id="UP000001034"/>
    </source>
</evidence>
<dbReference type="EMBL" id="AB366653">
    <property type="protein sequence ID" value="BAG41588.1"/>
    <property type="molecule type" value="Genomic_DNA"/>
</dbReference>
<accession>B2ZY02</accession>
<evidence type="ECO:0000313" key="1">
    <source>
        <dbReference type="EMBL" id="BAG41588.1"/>
    </source>
</evidence>
<dbReference type="Proteomes" id="UP000001034">
    <property type="component" value="Segment"/>
</dbReference>
<dbReference type="KEGG" id="vg:6370015"/>
<keyword evidence="2" id="KW-1185">Reference proteome</keyword>
<protein>
    <submittedName>
        <fullName evidence="1">Uncharacterized protein</fullName>
    </submittedName>
</protein>
<dbReference type="GeneID" id="6370015"/>
<dbReference type="RefSeq" id="YP_001950018.1">
    <property type="nucleotide sequence ID" value="NC_010811.2"/>
</dbReference>
<organism evidence="1 2">
    <name type="scientific">Ralstonia phage phiRSL1</name>
    <dbReference type="NCBI Taxonomy" id="1980924"/>
    <lineage>
        <taxon>Viruses</taxon>
        <taxon>Duplodnaviria</taxon>
        <taxon>Heunggongvirae</taxon>
        <taxon>Uroviricota</taxon>
        <taxon>Caudoviricetes</taxon>
        <taxon>Mieseafarmvirus</taxon>
        <taxon>Mieseafarmvirus RSL1</taxon>
    </lineage>
</organism>
<name>B2ZY02_9CAUD</name>
<proteinExistence type="predicted"/>
<reference evidence="1 2" key="1">
    <citation type="journal article" date="2010" name="Virology">
        <title>A jumbo phage infecting the phytopathogen Ralstonia solanacearum defines a new lineage of the Myoviridae family.</title>
        <authorList>
            <person name="Yamada T."/>
            <person name="Satoh S."/>
            <person name="Ishikawa H."/>
            <person name="Fujiwara A."/>
            <person name="Kawasaki T."/>
            <person name="Fujie M."/>
            <person name="Ogata H."/>
        </authorList>
    </citation>
    <scope>NUCLEOTIDE SEQUENCE [LARGE SCALE GENOMIC DNA]</scope>
</reference>
<sequence length="84" mass="9233">MSTVNFPFSVPVNYYTGTGISAQLFRSEFYTNLPVTTQHVVAVATTDTGTAPAGLYLFQGQTWQLAIPYDNLNDFIIAGVWSVH</sequence>